<comment type="caution">
    <text evidence="1">The sequence shown here is derived from an EMBL/GenBank/DDBJ whole genome shotgun (WGS) entry which is preliminary data.</text>
</comment>
<dbReference type="EMBL" id="BAABME010036998">
    <property type="protein sequence ID" value="GAA0163072.1"/>
    <property type="molecule type" value="Genomic_DNA"/>
</dbReference>
<dbReference type="AlphaFoldDB" id="A0AAV3QG75"/>
<gene>
    <name evidence="1" type="ORF">LIER_43630</name>
</gene>
<reference evidence="1 2" key="1">
    <citation type="submission" date="2024-01" db="EMBL/GenBank/DDBJ databases">
        <title>The complete chloroplast genome sequence of Lithospermum erythrorhizon: insights into the phylogenetic relationship among Boraginaceae species and the maternal lineages of purple gromwells.</title>
        <authorList>
            <person name="Okada T."/>
            <person name="Watanabe K."/>
        </authorList>
    </citation>
    <scope>NUCLEOTIDE SEQUENCE [LARGE SCALE GENOMIC DNA]</scope>
</reference>
<proteinExistence type="predicted"/>
<name>A0AAV3QG75_LITER</name>
<sequence length="116" mass="12732">MRAPSLIAQCLPGLVTQDRAGHVATVCEKDVPLPSPAVEIVPSKTIHPFKYSAENVDIQGISILKVPFYNIRLGSSMLMELIVPTNPSFFKEPGSFYHFSCSVNMAILYKVSGIHK</sequence>
<keyword evidence="2" id="KW-1185">Reference proteome</keyword>
<organism evidence="1 2">
    <name type="scientific">Lithospermum erythrorhizon</name>
    <name type="common">Purple gromwell</name>
    <name type="synonym">Lithospermum officinale var. erythrorhizon</name>
    <dbReference type="NCBI Taxonomy" id="34254"/>
    <lineage>
        <taxon>Eukaryota</taxon>
        <taxon>Viridiplantae</taxon>
        <taxon>Streptophyta</taxon>
        <taxon>Embryophyta</taxon>
        <taxon>Tracheophyta</taxon>
        <taxon>Spermatophyta</taxon>
        <taxon>Magnoliopsida</taxon>
        <taxon>eudicotyledons</taxon>
        <taxon>Gunneridae</taxon>
        <taxon>Pentapetalae</taxon>
        <taxon>asterids</taxon>
        <taxon>lamiids</taxon>
        <taxon>Boraginales</taxon>
        <taxon>Boraginaceae</taxon>
        <taxon>Boraginoideae</taxon>
        <taxon>Lithospermeae</taxon>
        <taxon>Lithospermum</taxon>
    </lineage>
</organism>
<evidence type="ECO:0000313" key="1">
    <source>
        <dbReference type="EMBL" id="GAA0163072.1"/>
    </source>
</evidence>
<accession>A0AAV3QG75</accession>
<evidence type="ECO:0000313" key="2">
    <source>
        <dbReference type="Proteomes" id="UP001454036"/>
    </source>
</evidence>
<protein>
    <submittedName>
        <fullName evidence="1">Uncharacterized protein</fullName>
    </submittedName>
</protein>
<dbReference type="Proteomes" id="UP001454036">
    <property type="component" value="Unassembled WGS sequence"/>
</dbReference>